<evidence type="ECO:0000256" key="1">
    <source>
        <dbReference type="ARBA" id="ARBA00010617"/>
    </source>
</evidence>
<sequence length="228" mass="24959">MDAIASGPIPWALDGTDPMSGGAEHPFAIMGKYFYGYLADRRANPRDDILTECAHAKYNDGTTPEIYDLVQLGMFMFGAGQDTSAKLLGNSMKYLVEDQELQSRLRAEPKLIGAFLEEVLRIEGSTNDPNELIIGRKKVVEHVGFGRGKHVCAGAPLARVEVRVIMEKFLSMTSKIALDLEKHPNGVADLNYEPSFIIRGLERMHIKLSPADDFVAPGKRPAAAAATL</sequence>
<keyword evidence="2" id="KW-0560">Oxidoreductase</keyword>
<dbReference type="SUPFAM" id="SSF48264">
    <property type="entry name" value="Cytochrome P450"/>
    <property type="match status" value="1"/>
</dbReference>
<dbReference type="EMBL" id="JBBHJZ010000001">
    <property type="protein sequence ID" value="MEJ5976207.1"/>
    <property type="molecule type" value="Genomic_DNA"/>
</dbReference>
<dbReference type="PROSITE" id="PS00086">
    <property type="entry name" value="CYTOCHROME_P450"/>
    <property type="match status" value="1"/>
</dbReference>
<dbReference type="Gene3D" id="1.10.630.10">
    <property type="entry name" value="Cytochrome P450"/>
    <property type="match status" value="2"/>
</dbReference>
<dbReference type="RefSeq" id="WP_339586126.1">
    <property type="nucleotide sequence ID" value="NZ_JBBHJZ010000001.1"/>
</dbReference>
<dbReference type="Pfam" id="PF00067">
    <property type="entry name" value="p450"/>
    <property type="match status" value="1"/>
</dbReference>
<dbReference type="PANTHER" id="PTHR46696">
    <property type="entry name" value="P450, PUTATIVE (EUROFUNG)-RELATED"/>
    <property type="match status" value="1"/>
</dbReference>
<evidence type="ECO:0000256" key="2">
    <source>
        <dbReference type="RuleBase" id="RU000461"/>
    </source>
</evidence>
<proteinExistence type="inferred from homology"/>
<keyword evidence="4" id="KW-1185">Reference proteome</keyword>
<keyword evidence="2" id="KW-0479">Metal-binding</keyword>
<dbReference type="InterPro" id="IPR001128">
    <property type="entry name" value="Cyt_P450"/>
</dbReference>
<dbReference type="InterPro" id="IPR017972">
    <property type="entry name" value="Cyt_P450_CS"/>
</dbReference>
<reference evidence="3 4" key="1">
    <citation type="submission" date="2024-03" db="EMBL/GenBank/DDBJ databases">
        <authorList>
            <person name="Jo J.-H."/>
        </authorList>
    </citation>
    <scope>NUCLEOTIDE SEQUENCE [LARGE SCALE GENOMIC DNA]</scope>
    <source>
        <strain evidence="3 4">PS1R-30</strain>
    </source>
</reference>
<dbReference type="PANTHER" id="PTHR46696:SF4">
    <property type="entry name" value="BIOTIN BIOSYNTHESIS CYTOCHROME P450"/>
    <property type="match status" value="1"/>
</dbReference>
<organism evidence="3 4">
    <name type="scientific">Novosphingobium anseongense</name>
    <dbReference type="NCBI Taxonomy" id="3133436"/>
    <lineage>
        <taxon>Bacteria</taxon>
        <taxon>Pseudomonadati</taxon>
        <taxon>Pseudomonadota</taxon>
        <taxon>Alphaproteobacteria</taxon>
        <taxon>Sphingomonadales</taxon>
        <taxon>Sphingomonadaceae</taxon>
        <taxon>Novosphingobium</taxon>
    </lineage>
</organism>
<dbReference type="Proteomes" id="UP001361239">
    <property type="component" value="Unassembled WGS sequence"/>
</dbReference>
<comment type="caution">
    <text evidence="3">The sequence shown here is derived from an EMBL/GenBank/DDBJ whole genome shotgun (WGS) entry which is preliminary data.</text>
</comment>
<keyword evidence="2" id="KW-0408">Iron</keyword>
<gene>
    <name evidence="3" type="ORF">WG901_06155</name>
</gene>
<protein>
    <submittedName>
        <fullName evidence="3">Cytochrome P450</fullName>
    </submittedName>
</protein>
<keyword evidence="2" id="KW-0503">Monooxygenase</keyword>
<evidence type="ECO:0000313" key="4">
    <source>
        <dbReference type="Proteomes" id="UP001361239"/>
    </source>
</evidence>
<evidence type="ECO:0000313" key="3">
    <source>
        <dbReference type="EMBL" id="MEJ5976207.1"/>
    </source>
</evidence>
<dbReference type="InterPro" id="IPR036396">
    <property type="entry name" value="Cyt_P450_sf"/>
</dbReference>
<accession>A0ABU8RTW9</accession>
<comment type="similarity">
    <text evidence="1 2">Belongs to the cytochrome P450 family.</text>
</comment>
<keyword evidence="2" id="KW-0349">Heme</keyword>
<name>A0ABU8RTW9_9SPHN</name>